<keyword evidence="3" id="KW-1185">Reference proteome</keyword>
<dbReference type="EMBL" id="QJKJ01012208">
    <property type="protein sequence ID" value="RDX69226.1"/>
    <property type="molecule type" value="Genomic_DNA"/>
</dbReference>
<name>A0A371ETB8_MUCPR</name>
<feature type="non-terminal residue" evidence="2">
    <location>
        <position position="1"/>
    </location>
</feature>
<comment type="caution">
    <text evidence="2">The sequence shown here is derived from an EMBL/GenBank/DDBJ whole genome shotgun (WGS) entry which is preliminary data.</text>
</comment>
<evidence type="ECO:0000313" key="3">
    <source>
        <dbReference type="Proteomes" id="UP000257109"/>
    </source>
</evidence>
<evidence type="ECO:0000313" key="2">
    <source>
        <dbReference type="EMBL" id="RDX69226.1"/>
    </source>
</evidence>
<organism evidence="2 3">
    <name type="scientific">Mucuna pruriens</name>
    <name type="common">Velvet bean</name>
    <name type="synonym">Dolichos pruriens</name>
    <dbReference type="NCBI Taxonomy" id="157652"/>
    <lineage>
        <taxon>Eukaryota</taxon>
        <taxon>Viridiplantae</taxon>
        <taxon>Streptophyta</taxon>
        <taxon>Embryophyta</taxon>
        <taxon>Tracheophyta</taxon>
        <taxon>Spermatophyta</taxon>
        <taxon>Magnoliopsida</taxon>
        <taxon>eudicotyledons</taxon>
        <taxon>Gunneridae</taxon>
        <taxon>Pentapetalae</taxon>
        <taxon>rosids</taxon>
        <taxon>fabids</taxon>
        <taxon>Fabales</taxon>
        <taxon>Fabaceae</taxon>
        <taxon>Papilionoideae</taxon>
        <taxon>50 kb inversion clade</taxon>
        <taxon>NPAAA clade</taxon>
        <taxon>indigoferoid/millettioid clade</taxon>
        <taxon>Phaseoleae</taxon>
        <taxon>Mucuna</taxon>
    </lineage>
</organism>
<protein>
    <submittedName>
        <fullName evidence="2">Uncharacterized protein</fullName>
    </submittedName>
</protein>
<feature type="compositionally biased region" description="Polar residues" evidence="1">
    <location>
        <begin position="1"/>
        <end position="12"/>
    </location>
</feature>
<dbReference type="Proteomes" id="UP000257109">
    <property type="component" value="Unassembled WGS sequence"/>
</dbReference>
<dbReference type="OrthoDB" id="1752139at2759"/>
<proteinExistence type="predicted"/>
<accession>A0A371ETB8</accession>
<dbReference type="AlphaFoldDB" id="A0A371ETB8"/>
<gene>
    <name evidence="2" type="ORF">CR513_51688</name>
</gene>
<evidence type="ECO:0000256" key="1">
    <source>
        <dbReference type="SAM" id="MobiDB-lite"/>
    </source>
</evidence>
<feature type="region of interest" description="Disordered" evidence="1">
    <location>
        <begin position="1"/>
        <end position="29"/>
    </location>
</feature>
<reference evidence="2" key="1">
    <citation type="submission" date="2018-05" db="EMBL/GenBank/DDBJ databases">
        <title>Draft genome of Mucuna pruriens seed.</title>
        <authorList>
            <person name="Nnadi N.E."/>
            <person name="Vos R."/>
            <person name="Hasami M.H."/>
            <person name="Devisetty U.K."/>
            <person name="Aguiy J.C."/>
        </authorList>
    </citation>
    <scope>NUCLEOTIDE SEQUENCE [LARGE SCALE GENOMIC DNA]</scope>
    <source>
        <strain evidence="2">JCA_2017</strain>
    </source>
</reference>
<sequence length="118" mass="13758">MPMIRNRTSSTNEGEEDTFDKQSRLSVEAEQRQVEVEERYRQAEEHHLEAMKVVEQREDELHLQIAMMKAASERLKGTTREAVNEIDGTPIPPNFREVVVEPFDETQDPHVHLQAFQT</sequence>
<feature type="compositionally biased region" description="Basic and acidic residues" evidence="1">
    <location>
        <begin position="19"/>
        <end position="29"/>
    </location>
</feature>